<dbReference type="InterPro" id="IPR046350">
    <property type="entry name" value="Cystatin_sf"/>
</dbReference>
<accession>A0A9J5WGD8</accession>
<evidence type="ECO:0000313" key="5">
    <source>
        <dbReference type="EMBL" id="KAG5574423.1"/>
    </source>
</evidence>
<gene>
    <name evidence="5" type="ORF">H5410_054557</name>
</gene>
<dbReference type="EMBL" id="JACXVP010000011">
    <property type="protein sequence ID" value="KAG5574423.1"/>
    <property type="molecule type" value="Genomic_DNA"/>
</dbReference>
<protein>
    <recommendedName>
        <fullName evidence="4">Cystatin domain-containing protein</fullName>
    </recommendedName>
</protein>
<dbReference type="PANTHER" id="PTHR47364:SF11">
    <property type="entry name" value="CYSTEINE PROTEINASE INHIBITOR 5-LIKE"/>
    <property type="match status" value="1"/>
</dbReference>
<keyword evidence="6" id="KW-1185">Reference proteome</keyword>
<dbReference type="Gene3D" id="3.10.450.10">
    <property type="match status" value="1"/>
</dbReference>
<evidence type="ECO:0000313" key="6">
    <source>
        <dbReference type="Proteomes" id="UP000824120"/>
    </source>
</evidence>
<feature type="signal peptide" evidence="3">
    <location>
        <begin position="1"/>
        <end position="21"/>
    </location>
</feature>
<dbReference type="OrthoDB" id="2016588at2759"/>
<comment type="caution">
    <text evidence="5">The sequence shown here is derived from an EMBL/GenBank/DDBJ whole genome shotgun (WGS) entry which is preliminary data.</text>
</comment>
<evidence type="ECO:0000259" key="4">
    <source>
        <dbReference type="Pfam" id="PF16845"/>
    </source>
</evidence>
<feature type="chain" id="PRO_5039896320" description="Cystatin domain-containing protein" evidence="3">
    <location>
        <begin position="22"/>
        <end position="219"/>
    </location>
</feature>
<dbReference type="GO" id="GO:0004869">
    <property type="term" value="F:cysteine-type endopeptidase inhibitor activity"/>
    <property type="evidence" value="ECO:0007669"/>
    <property type="project" value="UniProtKB-KW"/>
</dbReference>
<proteinExistence type="predicted"/>
<evidence type="ECO:0000256" key="1">
    <source>
        <dbReference type="ARBA" id="ARBA00022690"/>
    </source>
</evidence>
<dbReference type="AlphaFoldDB" id="A0A9J5WGD8"/>
<dbReference type="PANTHER" id="PTHR47364">
    <property type="entry name" value="CYSTEINE PROTEINASE INHIBITOR 5"/>
    <property type="match status" value="1"/>
</dbReference>
<dbReference type="Proteomes" id="UP000824120">
    <property type="component" value="Chromosome 11"/>
</dbReference>
<organism evidence="5 6">
    <name type="scientific">Solanum commersonii</name>
    <name type="common">Commerson's wild potato</name>
    <name type="synonym">Commerson's nightshade</name>
    <dbReference type="NCBI Taxonomy" id="4109"/>
    <lineage>
        <taxon>Eukaryota</taxon>
        <taxon>Viridiplantae</taxon>
        <taxon>Streptophyta</taxon>
        <taxon>Embryophyta</taxon>
        <taxon>Tracheophyta</taxon>
        <taxon>Spermatophyta</taxon>
        <taxon>Magnoliopsida</taxon>
        <taxon>eudicotyledons</taxon>
        <taxon>Gunneridae</taxon>
        <taxon>Pentapetalae</taxon>
        <taxon>asterids</taxon>
        <taxon>lamiids</taxon>
        <taxon>Solanales</taxon>
        <taxon>Solanaceae</taxon>
        <taxon>Solanoideae</taxon>
        <taxon>Solaneae</taxon>
        <taxon>Solanum</taxon>
    </lineage>
</organism>
<dbReference type="Pfam" id="PF16845">
    <property type="entry name" value="SQAPI"/>
    <property type="match status" value="1"/>
</dbReference>
<feature type="domain" description="Cystatin" evidence="4">
    <location>
        <begin position="138"/>
        <end position="218"/>
    </location>
</feature>
<dbReference type="InterPro" id="IPR000010">
    <property type="entry name" value="Cystatin_dom"/>
</dbReference>
<keyword evidence="1" id="KW-0646">Protease inhibitor</keyword>
<name>A0A9J5WGD8_SOLCO</name>
<dbReference type="SUPFAM" id="SSF54403">
    <property type="entry name" value="Cystatin/monellin"/>
    <property type="match status" value="1"/>
</dbReference>
<reference evidence="5 6" key="1">
    <citation type="submission" date="2020-09" db="EMBL/GenBank/DDBJ databases">
        <title>De no assembly of potato wild relative species, Solanum commersonii.</title>
        <authorList>
            <person name="Cho K."/>
        </authorList>
    </citation>
    <scope>NUCLEOTIDE SEQUENCE [LARGE SCALE GENOMIC DNA]</scope>
    <source>
        <strain evidence="5">LZ3.2</strain>
        <tissue evidence="5">Leaf</tissue>
    </source>
</reference>
<evidence type="ECO:0000256" key="2">
    <source>
        <dbReference type="ARBA" id="ARBA00022704"/>
    </source>
</evidence>
<keyword evidence="3" id="KW-0732">Signal</keyword>
<keyword evidence="2" id="KW-0789">Thiol protease inhibitor</keyword>
<sequence length="219" mass="25042">MTFRFNFFLLMIVVAFTFCHADDYDDSCQHGDWQCIPTNDLKDPKYVEIAKFAVNTQTKLPKDSGLSFLGISDGIYKVDNDGTTYELRIVAISFNQINSKMAFRSNFLFLNMVLVAFTFRHVFADDQKLHGDWQSISINDINNPKLVDIAKFAVNTENMQSENVGLEFQSLSDGRIKVDNNGTTYDLTIVAMEFDEVNVYEIVVFENSKDSVRKLISFD</sequence>
<evidence type="ECO:0000256" key="3">
    <source>
        <dbReference type="SAM" id="SignalP"/>
    </source>
</evidence>